<protein>
    <submittedName>
        <fullName evidence="2">Class I SAM-dependent methyltransferase</fullName>
    </submittedName>
</protein>
<dbReference type="CDD" id="cd02440">
    <property type="entry name" value="AdoMet_MTases"/>
    <property type="match status" value="1"/>
</dbReference>
<organism evidence="2 3">
    <name type="scientific">Oleiagrimonas citrea</name>
    <dbReference type="NCBI Taxonomy" id="1665687"/>
    <lineage>
        <taxon>Bacteria</taxon>
        <taxon>Pseudomonadati</taxon>
        <taxon>Pseudomonadota</taxon>
        <taxon>Gammaproteobacteria</taxon>
        <taxon>Lysobacterales</taxon>
        <taxon>Rhodanobacteraceae</taxon>
        <taxon>Oleiagrimonas</taxon>
    </lineage>
</organism>
<evidence type="ECO:0000259" key="1">
    <source>
        <dbReference type="Pfam" id="PF13649"/>
    </source>
</evidence>
<dbReference type="RefSeq" id="WP_168609461.1">
    <property type="nucleotide sequence ID" value="NZ_JAAZQD010000004.1"/>
</dbReference>
<evidence type="ECO:0000313" key="2">
    <source>
        <dbReference type="EMBL" id="NKZ39465.1"/>
    </source>
</evidence>
<dbReference type="GO" id="GO:0032259">
    <property type="term" value="P:methylation"/>
    <property type="evidence" value="ECO:0007669"/>
    <property type="project" value="UniProtKB-KW"/>
</dbReference>
<dbReference type="Proteomes" id="UP000541636">
    <property type="component" value="Unassembled WGS sequence"/>
</dbReference>
<keyword evidence="2" id="KW-0808">Transferase</keyword>
<dbReference type="AlphaFoldDB" id="A0A846ZMD5"/>
<gene>
    <name evidence="2" type="ORF">HF690_10950</name>
</gene>
<sequence length="201" mass="22206">MVDWNERYAGDGYLFGTAPSAFMVAQQSRLPKQGTALAVADGDGRNGVWLAEQGLDVLAVDGSQVGLDKSRRLAAERGVQLRYELADLANWDFGRERFDVIAGIFIQFADPDFRARMFADMQRALKPGGLLLLQGYRPEQLEYGTGGPPEAENMYTEPMLREAFADLQIEHLASYDAELHEGRHEGMSALIDLVARKPAVA</sequence>
<dbReference type="Pfam" id="PF13649">
    <property type="entry name" value="Methyltransf_25"/>
    <property type="match status" value="1"/>
</dbReference>
<reference evidence="2 3" key="1">
    <citation type="journal article" date="2017" name="Int. J. Syst. Evol. Microbiol.">
        <title>Oleiagrimonas citrea sp. nov., a marine bacterium isolated from tidal flat sediment and emended description of the genus Oleiagrimonas Fang et al. 2015 and Oleiagrimonas soli.</title>
        <authorList>
            <person name="Yang S.H."/>
            <person name="Seo H.S."/>
            <person name="Seong C.N."/>
            <person name="Kwon K.K."/>
        </authorList>
    </citation>
    <scope>NUCLEOTIDE SEQUENCE [LARGE SCALE GENOMIC DNA]</scope>
    <source>
        <strain evidence="2 3">MEBiC09124</strain>
    </source>
</reference>
<feature type="domain" description="Methyltransferase" evidence="1">
    <location>
        <begin position="37"/>
        <end position="129"/>
    </location>
</feature>
<comment type="caution">
    <text evidence="2">The sequence shown here is derived from an EMBL/GenBank/DDBJ whole genome shotgun (WGS) entry which is preliminary data.</text>
</comment>
<dbReference type="SUPFAM" id="SSF53335">
    <property type="entry name" value="S-adenosyl-L-methionine-dependent methyltransferases"/>
    <property type="match status" value="1"/>
</dbReference>
<keyword evidence="3" id="KW-1185">Reference proteome</keyword>
<dbReference type="EMBL" id="JAAZQD010000004">
    <property type="protein sequence ID" value="NKZ39465.1"/>
    <property type="molecule type" value="Genomic_DNA"/>
</dbReference>
<dbReference type="Gene3D" id="3.40.50.150">
    <property type="entry name" value="Vaccinia Virus protein VP39"/>
    <property type="match status" value="1"/>
</dbReference>
<accession>A0A846ZMD5</accession>
<dbReference type="InterPro" id="IPR029063">
    <property type="entry name" value="SAM-dependent_MTases_sf"/>
</dbReference>
<proteinExistence type="predicted"/>
<evidence type="ECO:0000313" key="3">
    <source>
        <dbReference type="Proteomes" id="UP000541636"/>
    </source>
</evidence>
<dbReference type="GO" id="GO:0008168">
    <property type="term" value="F:methyltransferase activity"/>
    <property type="evidence" value="ECO:0007669"/>
    <property type="project" value="UniProtKB-KW"/>
</dbReference>
<keyword evidence="2" id="KW-0489">Methyltransferase</keyword>
<name>A0A846ZMD5_9GAMM</name>
<dbReference type="InterPro" id="IPR041698">
    <property type="entry name" value="Methyltransf_25"/>
</dbReference>